<evidence type="ECO:0000313" key="2">
    <source>
        <dbReference type="Proteomes" id="UP000623608"/>
    </source>
</evidence>
<dbReference type="RefSeq" id="WP_203811073.1">
    <property type="nucleotide sequence ID" value="NZ_BOMY01000038.1"/>
</dbReference>
<dbReference type="AlphaFoldDB" id="A0A919NQG2"/>
<proteinExistence type="predicted"/>
<comment type="caution">
    <text evidence="1">The sequence shown here is derived from an EMBL/GenBank/DDBJ whole genome shotgun (WGS) entry which is preliminary data.</text>
</comment>
<dbReference type="Proteomes" id="UP000623608">
    <property type="component" value="Unassembled WGS sequence"/>
</dbReference>
<evidence type="ECO:0000313" key="1">
    <source>
        <dbReference type="EMBL" id="GIF23170.1"/>
    </source>
</evidence>
<gene>
    <name evidence="1" type="ORF">Ate02nite_59000</name>
</gene>
<keyword evidence="2" id="KW-1185">Reference proteome</keyword>
<name>A0A919NQG2_9ACTN</name>
<protein>
    <submittedName>
        <fullName evidence="1">Uncharacterized protein</fullName>
    </submittedName>
</protein>
<reference evidence="1" key="1">
    <citation type="submission" date="2021-01" db="EMBL/GenBank/DDBJ databases">
        <title>Whole genome shotgun sequence of Actinoplanes tereljensis NBRC 105297.</title>
        <authorList>
            <person name="Komaki H."/>
            <person name="Tamura T."/>
        </authorList>
    </citation>
    <scope>NUCLEOTIDE SEQUENCE</scope>
    <source>
        <strain evidence="1">NBRC 105297</strain>
    </source>
</reference>
<accession>A0A919NQG2</accession>
<dbReference type="EMBL" id="BOMY01000038">
    <property type="protein sequence ID" value="GIF23170.1"/>
    <property type="molecule type" value="Genomic_DNA"/>
</dbReference>
<organism evidence="1 2">
    <name type="scientific">Paractinoplanes tereljensis</name>
    <dbReference type="NCBI Taxonomy" id="571912"/>
    <lineage>
        <taxon>Bacteria</taxon>
        <taxon>Bacillati</taxon>
        <taxon>Actinomycetota</taxon>
        <taxon>Actinomycetes</taxon>
        <taxon>Micromonosporales</taxon>
        <taxon>Micromonosporaceae</taxon>
        <taxon>Paractinoplanes</taxon>
    </lineage>
</organism>
<sequence>MTHAERIDAIRFQVQVPGTQISAELSRRDQIRIDFGSGANYRQLSDSDVEHYLGALARLLFANWLRAYRQTLDEHIVIEPGIDNWQDREFYEAREKIVGQGASADGRIQLIGDGLRNVTVKLAPGTVSRLSEDECADGVRVAAAALIEDYTGQVAELKERIYR</sequence>